<evidence type="ECO:0000259" key="10">
    <source>
        <dbReference type="PROSITE" id="PS50113"/>
    </source>
</evidence>
<evidence type="ECO:0000256" key="3">
    <source>
        <dbReference type="ARBA" id="ARBA00022553"/>
    </source>
</evidence>
<dbReference type="CDD" id="cd00082">
    <property type="entry name" value="HisKA"/>
    <property type="match status" value="1"/>
</dbReference>
<evidence type="ECO:0000256" key="5">
    <source>
        <dbReference type="ARBA" id="ARBA00022777"/>
    </source>
</evidence>
<dbReference type="PROSITE" id="PS50110">
    <property type="entry name" value="RESPONSE_REGULATORY"/>
    <property type="match status" value="1"/>
</dbReference>
<evidence type="ECO:0000313" key="11">
    <source>
        <dbReference type="EMBL" id="HAV91988.1"/>
    </source>
</evidence>
<dbReference type="InterPro" id="IPR011006">
    <property type="entry name" value="CheY-like_superfamily"/>
</dbReference>
<dbReference type="SUPFAM" id="SSF55874">
    <property type="entry name" value="ATPase domain of HSP90 chaperone/DNA topoisomerase II/histidine kinase"/>
    <property type="match status" value="1"/>
</dbReference>
<dbReference type="Gene3D" id="3.30.565.10">
    <property type="entry name" value="Histidine kinase-like ATPase, C-terminal domain"/>
    <property type="match status" value="1"/>
</dbReference>
<dbReference type="PANTHER" id="PTHR43065">
    <property type="entry name" value="SENSOR HISTIDINE KINASE"/>
    <property type="match status" value="1"/>
</dbReference>
<dbReference type="SMART" id="SM00448">
    <property type="entry name" value="REC"/>
    <property type="match status" value="1"/>
</dbReference>
<dbReference type="Proteomes" id="UP000264062">
    <property type="component" value="Unassembled WGS sequence"/>
</dbReference>
<organism evidence="11 12">
    <name type="scientific">candidate division WOR-3 bacterium</name>
    <dbReference type="NCBI Taxonomy" id="2052148"/>
    <lineage>
        <taxon>Bacteria</taxon>
        <taxon>Bacteria division WOR-3</taxon>
    </lineage>
</organism>
<dbReference type="SMART" id="SM00387">
    <property type="entry name" value="HATPase_c"/>
    <property type="match status" value="1"/>
</dbReference>
<feature type="domain" description="PAS" evidence="9">
    <location>
        <begin position="21"/>
        <end position="96"/>
    </location>
</feature>
<evidence type="ECO:0000313" key="12">
    <source>
        <dbReference type="Proteomes" id="UP000264062"/>
    </source>
</evidence>
<dbReference type="Pfam" id="PF02518">
    <property type="entry name" value="HATPase_c"/>
    <property type="match status" value="1"/>
</dbReference>
<dbReference type="InterPro" id="IPR005467">
    <property type="entry name" value="His_kinase_dom"/>
</dbReference>
<dbReference type="GO" id="GO:0000155">
    <property type="term" value="F:phosphorelay sensor kinase activity"/>
    <property type="evidence" value="ECO:0007669"/>
    <property type="project" value="InterPro"/>
</dbReference>
<dbReference type="Pfam" id="PF13185">
    <property type="entry name" value="GAF_2"/>
    <property type="match status" value="1"/>
</dbReference>
<dbReference type="CDD" id="cd00130">
    <property type="entry name" value="PAS"/>
    <property type="match status" value="1"/>
</dbReference>
<evidence type="ECO:0000256" key="4">
    <source>
        <dbReference type="ARBA" id="ARBA00022679"/>
    </source>
</evidence>
<dbReference type="Gene3D" id="1.10.287.130">
    <property type="match status" value="1"/>
</dbReference>
<dbReference type="EC" id="2.7.13.3" evidence="2"/>
<dbReference type="NCBIfam" id="TIGR00229">
    <property type="entry name" value="sensory_box"/>
    <property type="match status" value="1"/>
</dbReference>
<protein>
    <recommendedName>
        <fullName evidence="2">histidine kinase</fullName>
        <ecNumber evidence="2">2.7.13.3</ecNumber>
    </recommendedName>
</protein>
<evidence type="ECO:0000259" key="8">
    <source>
        <dbReference type="PROSITE" id="PS50110"/>
    </source>
</evidence>
<keyword evidence="3 6" id="KW-0597">Phosphoprotein</keyword>
<dbReference type="AlphaFoldDB" id="A0A350H8X2"/>
<dbReference type="InterPro" id="IPR000700">
    <property type="entry name" value="PAS-assoc_C"/>
</dbReference>
<dbReference type="CDD" id="cd00156">
    <property type="entry name" value="REC"/>
    <property type="match status" value="1"/>
</dbReference>
<dbReference type="InterPro" id="IPR003594">
    <property type="entry name" value="HATPase_dom"/>
</dbReference>
<keyword evidence="5" id="KW-0418">Kinase</keyword>
<dbReference type="PRINTS" id="PR00344">
    <property type="entry name" value="BCTRLSENSOR"/>
</dbReference>
<feature type="domain" description="PAC" evidence="10">
    <location>
        <begin position="97"/>
        <end position="149"/>
    </location>
</feature>
<evidence type="ECO:0000256" key="2">
    <source>
        <dbReference type="ARBA" id="ARBA00012438"/>
    </source>
</evidence>
<dbReference type="PROSITE" id="PS50112">
    <property type="entry name" value="PAS"/>
    <property type="match status" value="1"/>
</dbReference>
<evidence type="ECO:0000256" key="6">
    <source>
        <dbReference type="PROSITE-ProRule" id="PRU00169"/>
    </source>
</evidence>
<evidence type="ECO:0000259" key="7">
    <source>
        <dbReference type="PROSITE" id="PS50109"/>
    </source>
</evidence>
<dbReference type="Pfam" id="PF00512">
    <property type="entry name" value="HisKA"/>
    <property type="match status" value="1"/>
</dbReference>
<comment type="caution">
    <text evidence="11">The sequence shown here is derived from an EMBL/GenBank/DDBJ whole genome shotgun (WGS) entry which is preliminary data.</text>
</comment>
<dbReference type="PROSITE" id="PS50113">
    <property type="entry name" value="PAC"/>
    <property type="match status" value="1"/>
</dbReference>
<dbReference type="Gene3D" id="3.30.450.20">
    <property type="entry name" value="PAS domain"/>
    <property type="match status" value="2"/>
</dbReference>
<dbReference type="Gene3D" id="3.40.50.2300">
    <property type="match status" value="1"/>
</dbReference>
<reference evidence="11 12" key="1">
    <citation type="journal article" date="2018" name="Nat. Biotechnol.">
        <title>A standardized bacterial taxonomy based on genome phylogeny substantially revises the tree of life.</title>
        <authorList>
            <person name="Parks D.H."/>
            <person name="Chuvochina M."/>
            <person name="Waite D.W."/>
            <person name="Rinke C."/>
            <person name="Skarshewski A."/>
            <person name="Chaumeil P.A."/>
            <person name="Hugenholtz P."/>
        </authorList>
    </citation>
    <scope>NUCLEOTIDE SEQUENCE [LARGE SCALE GENOMIC DNA]</scope>
    <source>
        <strain evidence="11">UBA9956</strain>
    </source>
</reference>
<name>A0A350H8X2_UNCW3</name>
<dbReference type="EMBL" id="DMZY01000067">
    <property type="protein sequence ID" value="HAV91988.1"/>
    <property type="molecule type" value="Genomic_DNA"/>
</dbReference>
<dbReference type="InterPro" id="IPR001789">
    <property type="entry name" value="Sig_transdc_resp-reg_receiver"/>
</dbReference>
<comment type="catalytic activity">
    <reaction evidence="1">
        <text>ATP + protein L-histidine = ADP + protein N-phospho-L-histidine.</text>
        <dbReference type="EC" id="2.7.13.3"/>
    </reaction>
</comment>
<gene>
    <name evidence="11" type="ORF">DCW38_02265</name>
</gene>
<dbReference type="InterPro" id="IPR003018">
    <property type="entry name" value="GAF"/>
</dbReference>
<evidence type="ECO:0000256" key="1">
    <source>
        <dbReference type="ARBA" id="ARBA00000085"/>
    </source>
</evidence>
<evidence type="ECO:0000259" key="9">
    <source>
        <dbReference type="PROSITE" id="PS50112"/>
    </source>
</evidence>
<dbReference type="InterPro" id="IPR035965">
    <property type="entry name" value="PAS-like_dom_sf"/>
</dbReference>
<dbReference type="InterPro" id="IPR003661">
    <property type="entry name" value="HisK_dim/P_dom"/>
</dbReference>
<dbReference type="Gene3D" id="3.30.450.40">
    <property type="match status" value="1"/>
</dbReference>
<dbReference type="InterPro" id="IPR004358">
    <property type="entry name" value="Sig_transdc_His_kin-like_C"/>
</dbReference>
<dbReference type="InterPro" id="IPR036890">
    <property type="entry name" value="HATPase_C_sf"/>
</dbReference>
<dbReference type="SUPFAM" id="SSF47384">
    <property type="entry name" value="Homodimeric domain of signal transducing histidine kinase"/>
    <property type="match status" value="1"/>
</dbReference>
<feature type="domain" description="Response regulatory" evidence="8">
    <location>
        <begin position="697"/>
        <end position="813"/>
    </location>
</feature>
<dbReference type="SUPFAM" id="SSF55781">
    <property type="entry name" value="GAF domain-like"/>
    <property type="match status" value="1"/>
</dbReference>
<dbReference type="SUPFAM" id="SSF52172">
    <property type="entry name" value="CheY-like"/>
    <property type="match status" value="1"/>
</dbReference>
<dbReference type="PANTHER" id="PTHR43065:SF42">
    <property type="entry name" value="TWO-COMPONENT SENSOR PPRA"/>
    <property type="match status" value="1"/>
</dbReference>
<feature type="modified residue" description="4-aspartylphosphate" evidence="6">
    <location>
        <position position="748"/>
    </location>
</feature>
<dbReference type="InterPro" id="IPR013656">
    <property type="entry name" value="PAS_4"/>
</dbReference>
<accession>A0A350H8X2</accession>
<keyword evidence="4" id="KW-0808">Transferase</keyword>
<dbReference type="Pfam" id="PF00072">
    <property type="entry name" value="Response_reg"/>
    <property type="match status" value="1"/>
</dbReference>
<dbReference type="SUPFAM" id="SSF55785">
    <property type="entry name" value="PYP-like sensor domain (PAS domain)"/>
    <property type="match status" value="1"/>
</dbReference>
<sequence>MKLKDSEGEKTSEKITHDIYESITFNDIFDNSMEAIFIVRVENEKKFIFEKFNKAYEDITGIKGEEFEGRTPDETLPPDIAESVRTNYMKCLIKRKTIIYDEFVPVKSGKQYWETMLTPLFDKERRITRIIGFGRNIDLRKELENEYKTNELRLESLLKISQYKAGTNQEFIDYALKQALLLTESKIGYMFFYDDSAKEFTLDTWSRSIMQKCTVRDPQTKYLLEKTGILGEAVKQRRPIIINNYQEFHPLKKGYPIGNAPLLKYLTIPVFIDDKIVAVVGVANKDIDYTDKDILNLSLFMDAVWRISEMKRTQESLIKAKDQLLDVQKLAKITRWGCNFETGELNFTDEILQLFNIEKPKGRVFLNDLMPYLKSDDSKRVMDAINSIIENQLPLDMEFQFMINGSNYSALYLKAVCEEVRDGKCAKVSGSVQDITSIKEIQQKNTVLQEQLYQSQKLEAMGQLAGGVAHDFNNMLAGIIGNAEILQMRLMDETENSKIVKKIITASEHAANLTKQLLSFSRKGKYQSIPVEVNKIVADVISMLEKTIDKKINIEQALDENNPVILGDPIQIENAVLNLAINARDAMSNGGALAFQTLSGGDNGSVQIIVKDTGSGMSDEVKKHLYEPFFTTKERGKGTGLGLAGVYGIVKNHKGVIKIESEVGKGTTVFLKFPKSKNVTVPNEIAEGASSKLGFGNIMIVDDETAIRDFTSMILLKYGYNTTAFKDGESAIEFFKKEHKTVNVVILDMIMPVMNGKEVFFELKKIDKNVKVIISSGFSQDGDASDLLEYPNVAFLQKPYRTATLLAKIEEVLSDK</sequence>
<dbReference type="InterPro" id="IPR029016">
    <property type="entry name" value="GAF-like_dom_sf"/>
</dbReference>
<proteinExistence type="predicted"/>
<dbReference type="PROSITE" id="PS50109">
    <property type="entry name" value="HIS_KIN"/>
    <property type="match status" value="1"/>
</dbReference>
<dbReference type="SMART" id="SM00388">
    <property type="entry name" value="HisKA"/>
    <property type="match status" value="1"/>
</dbReference>
<dbReference type="InterPro" id="IPR000014">
    <property type="entry name" value="PAS"/>
</dbReference>
<dbReference type="Pfam" id="PF08448">
    <property type="entry name" value="PAS_4"/>
    <property type="match status" value="1"/>
</dbReference>
<dbReference type="InterPro" id="IPR036097">
    <property type="entry name" value="HisK_dim/P_sf"/>
</dbReference>
<feature type="domain" description="Histidine kinase" evidence="7">
    <location>
        <begin position="467"/>
        <end position="677"/>
    </location>
</feature>